<dbReference type="GO" id="GO:0046081">
    <property type="term" value="P:dUTP catabolic process"/>
    <property type="evidence" value="ECO:0007669"/>
    <property type="project" value="InterPro"/>
</dbReference>
<dbReference type="InterPro" id="IPR036157">
    <property type="entry name" value="dUTPase-like_sf"/>
</dbReference>
<evidence type="ECO:0000259" key="6">
    <source>
        <dbReference type="Pfam" id="PF00692"/>
    </source>
</evidence>
<dbReference type="UniPathway" id="UPA00610">
    <property type="reaction ID" value="UER00666"/>
</dbReference>
<comment type="catalytic activity">
    <reaction evidence="4 5">
        <text>dUTP + H2O = dUMP + diphosphate + H(+)</text>
        <dbReference type="Rhea" id="RHEA:10248"/>
        <dbReference type="ChEBI" id="CHEBI:15377"/>
        <dbReference type="ChEBI" id="CHEBI:15378"/>
        <dbReference type="ChEBI" id="CHEBI:33019"/>
        <dbReference type="ChEBI" id="CHEBI:61555"/>
        <dbReference type="ChEBI" id="CHEBI:246422"/>
        <dbReference type="EC" id="3.6.1.23"/>
    </reaction>
</comment>
<reference evidence="7 8" key="2">
    <citation type="submission" date="2018-06" db="EMBL/GenBank/DDBJ databases">
        <title>Metagenomic assembly of (sub)arctic Cyanobacteria and their associated microbiome from non-axenic cultures.</title>
        <authorList>
            <person name="Baurain D."/>
        </authorList>
    </citation>
    <scope>NUCLEOTIDE SEQUENCE [LARGE SCALE GENOMIC DNA]</scope>
    <source>
        <strain evidence="7">ULC066bin1</strain>
    </source>
</reference>
<dbReference type="GO" id="GO:0004170">
    <property type="term" value="F:dUTP diphosphatase activity"/>
    <property type="evidence" value="ECO:0007669"/>
    <property type="project" value="UniProtKB-UniRule"/>
</dbReference>
<dbReference type="NCBIfam" id="NF001862">
    <property type="entry name" value="PRK00601.1"/>
    <property type="match status" value="1"/>
</dbReference>
<dbReference type="GO" id="GO:0006226">
    <property type="term" value="P:dUMP biosynthetic process"/>
    <property type="evidence" value="ECO:0007669"/>
    <property type="project" value="UniProtKB-UniRule"/>
</dbReference>
<keyword evidence="5" id="KW-0460">Magnesium</keyword>
<dbReference type="SUPFAM" id="SSF51283">
    <property type="entry name" value="dUTPase-like"/>
    <property type="match status" value="1"/>
</dbReference>
<feature type="domain" description="dUTPase-like" evidence="6">
    <location>
        <begin position="14"/>
        <end position="143"/>
    </location>
</feature>
<dbReference type="EC" id="3.6.1.23" evidence="5"/>
<proteinExistence type="inferred from homology"/>
<evidence type="ECO:0000313" key="7">
    <source>
        <dbReference type="EMBL" id="PZO38487.1"/>
    </source>
</evidence>
<gene>
    <name evidence="5" type="primary">dut</name>
    <name evidence="7" type="ORF">DCF19_16315</name>
</gene>
<evidence type="ECO:0000256" key="3">
    <source>
        <dbReference type="ARBA" id="ARBA00023080"/>
    </source>
</evidence>
<dbReference type="AlphaFoldDB" id="A0A2W4W4W5"/>
<keyword evidence="2 5" id="KW-0378">Hydrolase</keyword>
<dbReference type="PANTHER" id="PTHR11241:SF0">
    <property type="entry name" value="DEOXYURIDINE 5'-TRIPHOSPHATE NUCLEOTIDOHYDROLASE"/>
    <property type="match status" value="1"/>
</dbReference>
<evidence type="ECO:0000256" key="4">
    <source>
        <dbReference type="ARBA" id="ARBA00047686"/>
    </source>
</evidence>
<dbReference type="Pfam" id="PF00692">
    <property type="entry name" value="dUTPase"/>
    <property type="match status" value="1"/>
</dbReference>
<comment type="similarity">
    <text evidence="1 5">Belongs to the dUTPase family.</text>
</comment>
<feature type="binding site" evidence="5">
    <location>
        <begin position="82"/>
        <end position="84"/>
    </location>
    <ligand>
        <name>substrate</name>
    </ligand>
</feature>
<evidence type="ECO:0000256" key="2">
    <source>
        <dbReference type="ARBA" id="ARBA00022801"/>
    </source>
</evidence>
<dbReference type="HAMAP" id="MF_00116">
    <property type="entry name" value="dUTPase_bact"/>
    <property type="match status" value="1"/>
</dbReference>
<dbReference type="Proteomes" id="UP000249467">
    <property type="component" value="Unassembled WGS sequence"/>
</dbReference>
<evidence type="ECO:0000256" key="5">
    <source>
        <dbReference type="HAMAP-Rule" id="MF_00116"/>
    </source>
</evidence>
<comment type="pathway">
    <text evidence="5">Pyrimidine metabolism; dUMP biosynthesis; dUMP from dCTP (dUTP route): step 2/2.</text>
</comment>
<dbReference type="NCBIfam" id="TIGR00576">
    <property type="entry name" value="dut"/>
    <property type="match status" value="1"/>
</dbReference>
<evidence type="ECO:0000313" key="8">
    <source>
        <dbReference type="Proteomes" id="UP000249467"/>
    </source>
</evidence>
<name>A0A2W4W4W5_9CYAN</name>
<feature type="binding site" evidence="5">
    <location>
        <position position="78"/>
    </location>
    <ligand>
        <name>substrate</name>
    </ligand>
</feature>
<accession>A0A2W4W4W5</accession>
<sequence>MQSVEIKFQKLHPEAQVPSYAHIGDAGADVYSVTEVTLQPQNRAAIPTGLAVDIPIGYEIQVRPKSGLALKHGITVLNSPGTVDAGYRGEIQVIVINLGSEAYTFTKGQKVAQLVLKPVIQAQYIEGELGTSDRGVGGFGSTGLT</sequence>
<dbReference type="GO" id="GO:0000287">
    <property type="term" value="F:magnesium ion binding"/>
    <property type="evidence" value="ECO:0007669"/>
    <property type="project" value="UniProtKB-UniRule"/>
</dbReference>
<dbReference type="PANTHER" id="PTHR11241">
    <property type="entry name" value="DEOXYURIDINE 5'-TRIPHOSPHATE NUCLEOTIDOHYDROLASE"/>
    <property type="match status" value="1"/>
</dbReference>
<dbReference type="InterPro" id="IPR008181">
    <property type="entry name" value="dUTPase"/>
</dbReference>
<organism evidence="7 8">
    <name type="scientific">Pseudanabaena frigida</name>
    <dbReference type="NCBI Taxonomy" id="945775"/>
    <lineage>
        <taxon>Bacteria</taxon>
        <taxon>Bacillati</taxon>
        <taxon>Cyanobacteriota</taxon>
        <taxon>Cyanophyceae</taxon>
        <taxon>Pseudanabaenales</taxon>
        <taxon>Pseudanabaenaceae</taxon>
        <taxon>Pseudanabaena</taxon>
    </lineage>
</organism>
<dbReference type="Gene3D" id="2.70.40.10">
    <property type="match status" value="1"/>
</dbReference>
<comment type="caution">
    <text evidence="7">The sequence shown here is derived from an EMBL/GenBank/DDBJ whole genome shotgun (WGS) entry which is preliminary data.</text>
</comment>
<dbReference type="CDD" id="cd07557">
    <property type="entry name" value="trimeric_dUTPase"/>
    <property type="match status" value="1"/>
</dbReference>
<comment type="caution">
    <text evidence="5">Lacks conserved residue(s) required for the propagation of feature annotation.</text>
</comment>
<dbReference type="InterPro" id="IPR029054">
    <property type="entry name" value="dUTPase-like"/>
</dbReference>
<protein>
    <recommendedName>
        <fullName evidence="5">Deoxyuridine 5'-triphosphate nucleotidohydrolase</fullName>
        <shortName evidence="5">dUTPase</shortName>
        <ecNumber evidence="5">3.6.1.23</ecNumber>
    </recommendedName>
    <alternativeName>
        <fullName evidence="5">dUTP pyrophosphatase</fullName>
    </alternativeName>
</protein>
<evidence type="ECO:0000256" key="1">
    <source>
        <dbReference type="ARBA" id="ARBA00006581"/>
    </source>
</evidence>
<reference evidence="7 8" key="1">
    <citation type="submission" date="2018-04" db="EMBL/GenBank/DDBJ databases">
        <authorList>
            <person name="Go L.Y."/>
            <person name="Mitchell J.A."/>
        </authorList>
    </citation>
    <scope>NUCLEOTIDE SEQUENCE [LARGE SCALE GENOMIC DNA]</scope>
    <source>
        <strain evidence="7">ULC066bin1</strain>
    </source>
</reference>
<dbReference type="InterPro" id="IPR033704">
    <property type="entry name" value="dUTPase_trimeric"/>
</dbReference>
<keyword evidence="5" id="KW-0479">Metal-binding</keyword>
<dbReference type="EMBL" id="QBML01000023">
    <property type="protein sequence ID" value="PZO38487.1"/>
    <property type="molecule type" value="Genomic_DNA"/>
</dbReference>
<comment type="function">
    <text evidence="5">This enzyme is involved in nucleotide metabolism: it produces dUMP, the immediate precursor of thymidine nucleotides and it decreases the intracellular concentration of dUTP so that uracil cannot be incorporated into DNA.</text>
</comment>
<comment type="cofactor">
    <cofactor evidence="5">
        <name>Mg(2+)</name>
        <dbReference type="ChEBI" id="CHEBI:18420"/>
    </cofactor>
</comment>
<keyword evidence="3 5" id="KW-0546">Nucleotide metabolism</keyword>